<keyword evidence="2" id="KW-1185">Reference proteome</keyword>
<evidence type="ECO:0000313" key="1">
    <source>
        <dbReference type="EMBL" id="KAK3065843.1"/>
    </source>
</evidence>
<dbReference type="EMBL" id="JAWDJW010006171">
    <property type="protein sequence ID" value="KAK3065843.1"/>
    <property type="molecule type" value="Genomic_DNA"/>
</dbReference>
<proteinExistence type="predicted"/>
<gene>
    <name evidence="1" type="ORF">LTS18_002330</name>
</gene>
<reference evidence="1" key="1">
    <citation type="submission" date="2024-09" db="EMBL/GenBank/DDBJ databases">
        <title>Black Yeasts Isolated from many extreme environments.</title>
        <authorList>
            <person name="Coleine C."/>
            <person name="Stajich J.E."/>
            <person name="Selbmann L."/>
        </authorList>
    </citation>
    <scope>NUCLEOTIDE SEQUENCE</scope>
    <source>
        <strain evidence="1">CCFEE 5737</strain>
    </source>
</reference>
<organism evidence="1 2">
    <name type="scientific">Coniosporium uncinatum</name>
    <dbReference type="NCBI Taxonomy" id="93489"/>
    <lineage>
        <taxon>Eukaryota</taxon>
        <taxon>Fungi</taxon>
        <taxon>Dikarya</taxon>
        <taxon>Ascomycota</taxon>
        <taxon>Pezizomycotina</taxon>
        <taxon>Dothideomycetes</taxon>
        <taxon>Dothideomycetes incertae sedis</taxon>
        <taxon>Coniosporium</taxon>
    </lineage>
</organism>
<dbReference type="Proteomes" id="UP001186974">
    <property type="component" value="Unassembled WGS sequence"/>
</dbReference>
<comment type="caution">
    <text evidence="1">The sequence shown here is derived from an EMBL/GenBank/DDBJ whole genome shotgun (WGS) entry which is preliminary data.</text>
</comment>
<protein>
    <submittedName>
        <fullName evidence="1">Uncharacterized protein</fullName>
    </submittedName>
</protein>
<name>A0ACC3DDQ4_9PEZI</name>
<sequence>MLAQSVKASRQSITRIARQQCTVISRRTFITPTAVRQADIVQDMYLRELKNYKVPQVKASDAEGVVQKFTMPKPPKSPEESDIANDLKAYESQQVEIEGQSGQGGTQAPVEDWFEEEEEDDPHASGHKGAH</sequence>
<evidence type="ECO:0000313" key="2">
    <source>
        <dbReference type="Proteomes" id="UP001186974"/>
    </source>
</evidence>
<accession>A0ACC3DDQ4</accession>